<reference evidence="4" key="1">
    <citation type="submission" date="2023-02" db="EMBL/GenBank/DDBJ databases">
        <title>Nocardiopsis ansamitocini NBRC 112285.</title>
        <authorList>
            <person name="Ichikawa N."/>
            <person name="Sato H."/>
            <person name="Tonouchi N."/>
        </authorList>
    </citation>
    <scope>NUCLEOTIDE SEQUENCE</scope>
    <source>
        <strain evidence="4">NBRC 112285</strain>
    </source>
</reference>
<sequence length="127" mass="13520">MSDDPSEALVIRLSGEIDMATGPALGELIRRSGSSQALPRPVIIDLSHVAFLDSAGLRSLCMAHDTLARQGVECVFAEPRGITATLLELHDVARSIDVYPIVETAQAALNQADRCGDRSGTAGRKQH</sequence>
<dbReference type="PROSITE" id="PS50801">
    <property type="entry name" value="STAS"/>
    <property type="match status" value="1"/>
</dbReference>
<dbReference type="SUPFAM" id="SSF52091">
    <property type="entry name" value="SpoIIaa-like"/>
    <property type="match status" value="1"/>
</dbReference>
<evidence type="ECO:0000313" key="4">
    <source>
        <dbReference type="EMBL" id="GLU46283.1"/>
    </source>
</evidence>
<dbReference type="InterPro" id="IPR036513">
    <property type="entry name" value="STAS_dom_sf"/>
</dbReference>
<gene>
    <name evidence="4" type="ORF">Nans01_06340</name>
</gene>
<dbReference type="Gene3D" id="3.30.750.24">
    <property type="entry name" value="STAS domain"/>
    <property type="match status" value="1"/>
</dbReference>
<dbReference type="InterPro" id="IPR002645">
    <property type="entry name" value="STAS_dom"/>
</dbReference>
<dbReference type="InterPro" id="IPR003658">
    <property type="entry name" value="Anti-sigma_ant"/>
</dbReference>
<dbReference type="NCBIfam" id="TIGR00377">
    <property type="entry name" value="ant_ant_sig"/>
    <property type="match status" value="1"/>
</dbReference>
<evidence type="ECO:0000259" key="3">
    <source>
        <dbReference type="PROSITE" id="PS50801"/>
    </source>
</evidence>
<comment type="similarity">
    <text evidence="1 2">Belongs to the anti-sigma-factor antagonist family.</text>
</comment>
<dbReference type="PANTHER" id="PTHR33495">
    <property type="entry name" value="ANTI-SIGMA FACTOR ANTAGONIST TM_1081-RELATED-RELATED"/>
    <property type="match status" value="1"/>
</dbReference>
<dbReference type="EMBL" id="BSQG01000001">
    <property type="protein sequence ID" value="GLU46283.1"/>
    <property type="molecule type" value="Genomic_DNA"/>
</dbReference>
<evidence type="ECO:0000256" key="2">
    <source>
        <dbReference type="RuleBase" id="RU003749"/>
    </source>
</evidence>
<keyword evidence="5" id="KW-1185">Reference proteome</keyword>
<dbReference type="Proteomes" id="UP001165092">
    <property type="component" value="Unassembled WGS sequence"/>
</dbReference>
<dbReference type="RefSeq" id="WP_285757132.1">
    <property type="nucleotide sequence ID" value="NZ_BSQG01000001.1"/>
</dbReference>
<proteinExistence type="inferred from homology"/>
<dbReference type="AlphaFoldDB" id="A0A9W6P3C9"/>
<protein>
    <recommendedName>
        <fullName evidence="2">Anti-sigma factor antagonist</fullName>
    </recommendedName>
</protein>
<dbReference type="PANTHER" id="PTHR33495:SF13">
    <property type="entry name" value="ANTI-SIGMA-F FACTOR ANTAGONIST RSFB"/>
    <property type="match status" value="1"/>
</dbReference>
<accession>A0A9W6P3C9</accession>
<dbReference type="Pfam" id="PF01740">
    <property type="entry name" value="STAS"/>
    <property type="match status" value="1"/>
</dbReference>
<comment type="caution">
    <text evidence="4">The sequence shown here is derived from an EMBL/GenBank/DDBJ whole genome shotgun (WGS) entry which is preliminary data.</text>
</comment>
<feature type="domain" description="STAS" evidence="3">
    <location>
        <begin position="1"/>
        <end position="112"/>
    </location>
</feature>
<dbReference type="CDD" id="cd07043">
    <property type="entry name" value="STAS_anti-anti-sigma_factors"/>
    <property type="match status" value="1"/>
</dbReference>
<organism evidence="4 5">
    <name type="scientific">Nocardiopsis ansamitocini</name>
    <dbReference type="NCBI Taxonomy" id="1670832"/>
    <lineage>
        <taxon>Bacteria</taxon>
        <taxon>Bacillati</taxon>
        <taxon>Actinomycetota</taxon>
        <taxon>Actinomycetes</taxon>
        <taxon>Streptosporangiales</taxon>
        <taxon>Nocardiopsidaceae</taxon>
        <taxon>Nocardiopsis</taxon>
    </lineage>
</organism>
<name>A0A9W6P3C9_9ACTN</name>
<dbReference type="GO" id="GO:0043856">
    <property type="term" value="F:anti-sigma factor antagonist activity"/>
    <property type="evidence" value="ECO:0007669"/>
    <property type="project" value="InterPro"/>
</dbReference>
<evidence type="ECO:0000313" key="5">
    <source>
        <dbReference type="Proteomes" id="UP001165092"/>
    </source>
</evidence>
<evidence type="ECO:0000256" key="1">
    <source>
        <dbReference type="ARBA" id="ARBA00009013"/>
    </source>
</evidence>